<dbReference type="Gene3D" id="2.30.24.10">
    <property type="entry name" value="CAT RNA-binding domain"/>
    <property type="match status" value="1"/>
</dbReference>
<dbReference type="InterPro" id="IPR004341">
    <property type="entry name" value="CAT_RNA-bd_dom"/>
</dbReference>
<name>A0ABZ0QI95_9VIBR</name>
<dbReference type="SUPFAM" id="SSF50151">
    <property type="entry name" value="SacY-like RNA-binding domain"/>
    <property type="match status" value="1"/>
</dbReference>
<protein>
    <submittedName>
        <fullName evidence="3">PRD domain-containing protein</fullName>
    </submittedName>
</protein>
<dbReference type="Gene3D" id="1.10.1790.10">
    <property type="entry name" value="PRD domain"/>
    <property type="match status" value="2"/>
</dbReference>
<dbReference type="Proteomes" id="UP001304071">
    <property type="component" value="Chromosome 2"/>
</dbReference>
<dbReference type="InterPro" id="IPR050661">
    <property type="entry name" value="BglG_antiterminators"/>
</dbReference>
<dbReference type="InterPro" id="IPR036650">
    <property type="entry name" value="CAT_RNA-bd_dom_sf"/>
</dbReference>
<sequence>MRVSKVLNNNVVISTDKNEREVVVMGRGIGFQQKPGMEIPTKKIQKIFTLTIDGDDSIDKRYRELLEDIPLPLLEATENIIELAQSSLGKELHPSIRISLADHINFAIERLCNGQIVENGMLWEIKQLYPEEFKIGCQALILLKNASGISFAEDEAGFIAMHLVNAQLNEDMNNTISVTKLIRDIVQMIKYGLSIDLNESSDEFRRLVIHLKFFVHRLIHQSTISDEDDELFQSIRIKYPIAYVCVEKISRYVEKQFKHAMTSEEMMFLTIHVERVRRAPSLPNSLE</sequence>
<proteinExistence type="predicted"/>
<dbReference type="NCBIfam" id="NF046042">
    <property type="entry name" value="LicT"/>
    <property type="match status" value="1"/>
</dbReference>
<dbReference type="SUPFAM" id="SSF63520">
    <property type="entry name" value="PTS-regulatory domain, PRD"/>
    <property type="match status" value="2"/>
</dbReference>
<organism evidence="3 4">
    <name type="scientific">Vibrio porteresiae DSM 19223</name>
    <dbReference type="NCBI Taxonomy" id="1123496"/>
    <lineage>
        <taxon>Bacteria</taxon>
        <taxon>Pseudomonadati</taxon>
        <taxon>Pseudomonadota</taxon>
        <taxon>Gammaproteobacteria</taxon>
        <taxon>Vibrionales</taxon>
        <taxon>Vibrionaceae</taxon>
        <taxon>Vibrio</taxon>
    </lineage>
</organism>
<feature type="domain" description="PRD" evidence="2">
    <location>
        <begin position="174"/>
        <end position="283"/>
    </location>
</feature>
<dbReference type="PANTHER" id="PTHR30185:SF15">
    <property type="entry name" value="CRYPTIC BETA-GLUCOSIDE BGL OPERON ANTITERMINATOR"/>
    <property type="match status" value="1"/>
</dbReference>
<dbReference type="SMART" id="SM01061">
    <property type="entry name" value="CAT_RBD"/>
    <property type="match status" value="1"/>
</dbReference>
<keyword evidence="1" id="KW-0677">Repeat</keyword>
<dbReference type="Pfam" id="PF03123">
    <property type="entry name" value="CAT_RBD"/>
    <property type="match status" value="1"/>
</dbReference>
<dbReference type="PROSITE" id="PS51372">
    <property type="entry name" value="PRD_2"/>
    <property type="match status" value="2"/>
</dbReference>
<keyword evidence="4" id="KW-1185">Reference proteome</keyword>
<dbReference type="InterPro" id="IPR011608">
    <property type="entry name" value="PRD"/>
</dbReference>
<dbReference type="EMBL" id="CP138204">
    <property type="protein sequence ID" value="WPC76213.1"/>
    <property type="molecule type" value="Genomic_DNA"/>
</dbReference>
<dbReference type="PANTHER" id="PTHR30185">
    <property type="entry name" value="CRYPTIC BETA-GLUCOSIDE BGL OPERON ANTITERMINATOR"/>
    <property type="match status" value="1"/>
</dbReference>
<accession>A0ABZ0QI95</accession>
<dbReference type="InterPro" id="IPR036634">
    <property type="entry name" value="PRD_sf"/>
</dbReference>
<evidence type="ECO:0000313" key="3">
    <source>
        <dbReference type="EMBL" id="WPC76213.1"/>
    </source>
</evidence>
<reference evidence="3 4" key="1">
    <citation type="submission" date="2023-11" db="EMBL/GenBank/DDBJ databases">
        <title>Plant-associative lifestyle of Vibrio porteresiae and its evolutionary dynamics.</title>
        <authorList>
            <person name="Rameshkumar N."/>
            <person name="Kirti K."/>
        </authorList>
    </citation>
    <scope>NUCLEOTIDE SEQUENCE [LARGE SCALE GENOMIC DNA]</scope>
    <source>
        <strain evidence="3 4">MSSRF30</strain>
    </source>
</reference>
<evidence type="ECO:0000256" key="1">
    <source>
        <dbReference type="ARBA" id="ARBA00022737"/>
    </source>
</evidence>
<feature type="domain" description="PRD" evidence="2">
    <location>
        <begin position="68"/>
        <end position="173"/>
    </location>
</feature>
<gene>
    <name evidence="3" type="ORF">R8Z52_16930</name>
</gene>
<dbReference type="Pfam" id="PF00874">
    <property type="entry name" value="PRD"/>
    <property type="match status" value="2"/>
</dbReference>
<evidence type="ECO:0000313" key="4">
    <source>
        <dbReference type="Proteomes" id="UP001304071"/>
    </source>
</evidence>
<evidence type="ECO:0000259" key="2">
    <source>
        <dbReference type="PROSITE" id="PS51372"/>
    </source>
</evidence>
<dbReference type="RefSeq" id="WP_261896627.1">
    <property type="nucleotide sequence ID" value="NZ_AP024896.1"/>
</dbReference>